<proteinExistence type="inferred from homology"/>
<dbReference type="PANTHER" id="PTHR33938">
    <property type="entry name" value="FERULOYL ESTERASE B-RELATED"/>
    <property type="match status" value="1"/>
</dbReference>
<reference evidence="9" key="1">
    <citation type="journal article" date="2020" name="BMC Genomics">
        <title>Correction to: Identification and distribution of gene clusters required for synthesis of sphingolipid metabolism inhibitors in diverse species of the filamentous fungus Fusarium.</title>
        <authorList>
            <person name="Kim H.S."/>
            <person name="Lohmar J.M."/>
            <person name="Busman M."/>
            <person name="Brown D.W."/>
            <person name="Naumann T.A."/>
            <person name="Divon H.H."/>
            <person name="Lysoe E."/>
            <person name="Uhlig S."/>
            <person name="Proctor R.H."/>
        </authorList>
    </citation>
    <scope>NUCLEOTIDE SEQUENCE</scope>
    <source>
        <strain evidence="9">NRRL 20472</strain>
    </source>
</reference>
<comment type="caution">
    <text evidence="9">The sequence shown here is derived from an EMBL/GenBank/DDBJ whole genome shotgun (WGS) entry which is preliminary data.</text>
</comment>
<dbReference type="Pfam" id="PF07519">
    <property type="entry name" value="Tannase"/>
    <property type="match status" value="1"/>
</dbReference>
<accession>A0A8H4X710</accession>
<comment type="similarity">
    <text evidence="1 8">Belongs to the tannase family.</text>
</comment>
<keyword evidence="4 8" id="KW-0732">Signal</keyword>
<reference evidence="9" key="2">
    <citation type="submission" date="2020-05" db="EMBL/GenBank/DDBJ databases">
        <authorList>
            <person name="Kim H.-S."/>
            <person name="Proctor R.H."/>
            <person name="Brown D.W."/>
        </authorList>
    </citation>
    <scope>NUCLEOTIDE SEQUENCE</scope>
    <source>
        <strain evidence="9">NRRL 20472</strain>
    </source>
</reference>
<gene>
    <name evidence="9" type="ORF">FSARC_7767</name>
</gene>
<dbReference type="Gene3D" id="3.40.50.1820">
    <property type="entry name" value="alpha/beta hydrolase"/>
    <property type="match status" value="1"/>
</dbReference>
<dbReference type="PANTHER" id="PTHR33938:SF8">
    <property type="entry name" value="CARBOXYLIC ESTER HYDROLASE"/>
    <property type="match status" value="1"/>
</dbReference>
<evidence type="ECO:0000256" key="4">
    <source>
        <dbReference type="ARBA" id="ARBA00022729"/>
    </source>
</evidence>
<name>A0A8H4X710_9HYPO</name>
<evidence type="ECO:0000256" key="8">
    <source>
        <dbReference type="RuleBase" id="RU361238"/>
    </source>
</evidence>
<dbReference type="EMBL" id="JABEXW010000418">
    <property type="protein sequence ID" value="KAF4964322.1"/>
    <property type="molecule type" value="Genomic_DNA"/>
</dbReference>
<feature type="signal peptide" evidence="8">
    <location>
        <begin position="1"/>
        <end position="23"/>
    </location>
</feature>
<keyword evidence="6" id="KW-0106">Calcium</keyword>
<dbReference type="GO" id="GO:0046872">
    <property type="term" value="F:metal ion binding"/>
    <property type="evidence" value="ECO:0007669"/>
    <property type="project" value="UniProtKB-KW"/>
</dbReference>
<evidence type="ECO:0000256" key="3">
    <source>
        <dbReference type="ARBA" id="ARBA00022723"/>
    </source>
</evidence>
<evidence type="ECO:0000256" key="1">
    <source>
        <dbReference type="ARBA" id="ARBA00006249"/>
    </source>
</evidence>
<sequence>MHVSSAAISFLFILFASLATCTALKSPDCSSHALSVPPPFGTSIESIIASPVYNYSIFISQNGANPPASTNFTNLDFCNVTVTYTHPGQKRKIHVQVWLPFNWNGRFQGSGGGGWAAGLGAMSLAPGVALGYATATTDAGHSETDSTESWALNSSGKVDLNALQDFAATALGDLATIGKAVTKIFYSEAAKYSYWNGCSTGGREGFMLAQRFPEAFDGVLAFSPVINWAQVPTSTYWPQQVMKDLNYYPLPCEMIAITARAIEACDELDGAKDGIISYPNQCRFDARSLIDLSFTCHDRTLHFSHQAAEIANAAWNGPLSPSGSRLWYGIGQDARLMGVANTTCTGDKCIGSPFQLGADWIKYFLAKDPQFSLLDMTQAEYARLFHESVQQYESIIGTVDPDLSEFRRVGGKMIAVHGLADEVVPVNGTISYYNAVLAGDSKAAEYFRFFPAPGVAHCASYVGQYPKDTLSSLVDWVERDVVPDILEATDPKGDTIRKLCAYPKQQLYTGGNPQKPESFICSEG</sequence>
<dbReference type="Proteomes" id="UP000622797">
    <property type="component" value="Unassembled WGS sequence"/>
</dbReference>
<evidence type="ECO:0000256" key="2">
    <source>
        <dbReference type="ARBA" id="ARBA00022487"/>
    </source>
</evidence>
<keyword evidence="5 8" id="KW-0378">Hydrolase</keyword>
<dbReference type="AlphaFoldDB" id="A0A8H4X710"/>
<keyword evidence="10" id="KW-1185">Reference proteome</keyword>
<keyword evidence="2" id="KW-0719">Serine esterase</keyword>
<dbReference type="EC" id="3.1.1.-" evidence="8"/>
<keyword evidence="7" id="KW-1015">Disulfide bond</keyword>
<dbReference type="InterPro" id="IPR029058">
    <property type="entry name" value="AB_hydrolase_fold"/>
</dbReference>
<feature type="chain" id="PRO_5034577785" description="Carboxylic ester hydrolase" evidence="8">
    <location>
        <begin position="24"/>
        <end position="524"/>
    </location>
</feature>
<evidence type="ECO:0000256" key="7">
    <source>
        <dbReference type="ARBA" id="ARBA00023157"/>
    </source>
</evidence>
<dbReference type="InterPro" id="IPR011118">
    <property type="entry name" value="Tannase/feruloyl_esterase"/>
</dbReference>
<keyword evidence="3" id="KW-0479">Metal-binding</keyword>
<evidence type="ECO:0000313" key="10">
    <source>
        <dbReference type="Proteomes" id="UP000622797"/>
    </source>
</evidence>
<dbReference type="OrthoDB" id="3039123at2759"/>
<organism evidence="9 10">
    <name type="scientific">Fusarium sarcochroum</name>
    <dbReference type="NCBI Taxonomy" id="1208366"/>
    <lineage>
        <taxon>Eukaryota</taxon>
        <taxon>Fungi</taxon>
        <taxon>Dikarya</taxon>
        <taxon>Ascomycota</taxon>
        <taxon>Pezizomycotina</taxon>
        <taxon>Sordariomycetes</taxon>
        <taxon>Hypocreomycetidae</taxon>
        <taxon>Hypocreales</taxon>
        <taxon>Nectriaceae</taxon>
        <taxon>Fusarium</taxon>
        <taxon>Fusarium lateritium species complex</taxon>
    </lineage>
</organism>
<dbReference type="GO" id="GO:0030600">
    <property type="term" value="F:feruloyl esterase activity"/>
    <property type="evidence" value="ECO:0007669"/>
    <property type="project" value="UniProtKB-ARBA"/>
</dbReference>
<evidence type="ECO:0000313" key="9">
    <source>
        <dbReference type="EMBL" id="KAF4964322.1"/>
    </source>
</evidence>
<protein>
    <recommendedName>
        <fullName evidence="8">Carboxylic ester hydrolase</fullName>
        <ecNumber evidence="8">3.1.1.-</ecNumber>
    </recommendedName>
</protein>
<evidence type="ECO:0000256" key="6">
    <source>
        <dbReference type="ARBA" id="ARBA00022837"/>
    </source>
</evidence>
<evidence type="ECO:0000256" key="5">
    <source>
        <dbReference type="ARBA" id="ARBA00022801"/>
    </source>
</evidence>
<dbReference type="SUPFAM" id="SSF53474">
    <property type="entry name" value="alpha/beta-Hydrolases"/>
    <property type="match status" value="2"/>
</dbReference>